<name>A0A5C4JLX2_9HYPH</name>
<keyword evidence="1" id="KW-0472">Membrane</keyword>
<keyword evidence="1" id="KW-1133">Transmembrane helix</keyword>
<dbReference type="RefSeq" id="WP_138750164.1">
    <property type="nucleotide sequence ID" value="NZ_VCLB01000012.1"/>
</dbReference>
<dbReference type="EMBL" id="VCLB01000012">
    <property type="protein sequence ID" value="TNB46104.1"/>
    <property type="molecule type" value="Genomic_DNA"/>
</dbReference>
<evidence type="ECO:0000313" key="3">
    <source>
        <dbReference type="Proteomes" id="UP000307874"/>
    </source>
</evidence>
<proteinExistence type="predicted"/>
<evidence type="ECO:0000313" key="2">
    <source>
        <dbReference type="EMBL" id="TNB46104.1"/>
    </source>
</evidence>
<dbReference type="AlphaFoldDB" id="A0A5C4JLX2"/>
<sequence length="224" mass="23658">MSIATTTHDDKGLSGPSIEEGFRKARRHSGHVRRLKFLLPLAAVVITIGLIAATFLRSIVPDNISLDAASIENGMIVMTNPGMSGRNSDGIRYSLKADRALLPAANPDDSTVLLENVIATVPVEDNVTAVVDAARTLYDRATEKLTINDPFTIELSNGMHADFTSAEIDIKAGTLSSDTPVSVTAPQASVVAENVNIIDNGQKIRFGGGVHVTLSPSALARTGQ</sequence>
<accession>A0A5C4JLX2</accession>
<dbReference type="Proteomes" id="UP000307874">
    <property type="component" value="Unassembled WGS sequence"/>
</dbReference>
<gene>
    <name evidence="2" type="ORF">FF124_19540</name>
</gene>
<organism evidence="2 3">
    <name type="scientific">Martelella lutilitoris</name>
    <dbReference type="NCBI Taxonomy" id="2583532"/>
    <lineage>
        <taxon>Bacteria</taxon>
        <taxon>Pseudomonadati</taxon>
        <taxon>Pseudomonadota</taxon>
        <taxon>Alphaproteobacteria</taxon>
        <taxon>Hyphomicrobiales</taxon>
        <taxon>Aurantimonadaceae</taxon>
        <taxon>Martelella</taxon>
    </lineage>
</organism>
<protein>
    <submittedName>
        <fullName evidence="2">LPS export ABC transporter periplasmic protein LptC</fullName>
    </submittedName>
</protein>
<evidence type="ECO:0000256" key="1">
    <source>
        <dbReference type="SAM" id="Phobius"/>
    </source>
</evidence>
<feature type="transmembrane region" description="Helical" evidence="1">
    <location>
        <begin position="37"/>
        <end position="56"/>
    </location>
</feature>
<reference evidence="2 3" key="1">
    <citation type="submission" date="2019-06" db="EMBL/GenBank/DDBJ databases">
        <title>Martelella lutilitoris sp. nov., isolated from a tidal mudflat.</title>
        <authorList>
            <person name="Kim Y.-J."/>
        </authorList>
    </citation>
    <scope>NUCLEOTIDE SEQUENCE [LARGE SCALE GENOMIC DNA]</scope>
    <source>
        <strain evidence="2 3">GH2-6</strain>
    </source>
</reference>
<comment type="caution">
    <text evidence="2">The sequence shown here is derived from an EMBL/GenBank/DDBJ whole genome shotgun (WGS) entry which is preliminary data.</text>
</comment>
<keyword evidence="1" id="KW-0812">Transmembrane</keyword>
<keyword evidence="3" id="KW-1185">Reference proteome</keyword>
<dbReference type="OrthoDB" id="7873824at2"/>